<dbReference type="eggNOG" id="COG0859">
    <property type="taxonomic scope" value="Bacteria"/>
</dbReference>
<keyword evidence="1" id="KW-0328">Glycosyltransferase</keyword>
<gene>
    <name evidence="3" type="ORF">HMPREF1705_03159</name>
</gene>
<dbReference type="GO" id="GO:0008713">
    <property type="term" value="F:ADP-heptose-lipopolysaccharide heptosyltransferase activity"/>
    <property type="evidence" value="ECO:0007669"/>
    <property type="project" value="TreeGrafter"/>
</dbReference>
<keyword evidence="4" id="KW-1185">Reference proteome</keyword>
<dbReference type="InterPro" id="IPR002201">
    <property type="entry name" value="Glyco_trans_9"/>
</dbReference>
<dbReference type="InterPro" id="IPR051199">
    <property type="entry name" value="LPS_LOS_Heptosyltrfase"/>
</dbReference>
<sequence>MYTNYVSTKPERGNDRMLTAVKSWPTSVSGKEFEAVLYRARPDDYPKKLYEPWYKDPLYRHLDVKSILVYVGGAGMGDIVMINPLFNALKKVWPESHITWIGEYKNPVRCLMEESGLIDDIFCTHVRKHRPSAIPEYTKWWREGRRMGEVDLFIDTQRQFVPSLLFSLCFKYRHRIGYSSKCLFSDWKFDEPDRHKVHDSFQTLILARRLGITPPDPLHRIVIPENFEQIAGDLWEKYGFGEAVAMFPYSAWPVKDWDGEYFLSLGRMLLKEGFRVLLFGGPVDFEKLRNLADLMGKGAYVPYLLTDLSIDQEMYLSMALLKRAALTLSVDSGGAHLSAALGTKTLVISLLSRVDKFMPVGRQVWSIYPGIECSPCPDRNMRACGGKRWCAKGITPQILYEAVAMLLAGKEVKQ</sequence>
<evidence type="ECO:0000256" key="2">
    <source>
        <dbReference type="ARBA" id="ARBA00022679"/>
    </source>
</evidence>
<dbReference type="EMBL" id="ACJX03000001">
    <property type="protein sequence ID" value="KRT35900.1"/>
    <property type="molecule type" value="Genomic_DNA"/>
</dbReference>
<dbReference type="Pfam" id="PF01075">
    <property type="entry name" value="Glyco_transf_9"/>
    <property type="match status" value="1"/>
</dbReference>
<comment type="caution">
    <text evidence="3">The sequence shown here is derived from an EMBL/GenBank/DDBJ whole genome shotgun (WGS) entry which is preliminary data.</text>
</comment>
<dbReference type="STRING" id="592015.HMPREF1705_03159"/>
<reference evidence="4" key="1">
    <citation type="submission" date="2012-09" db="EMBL/GenBank/DDBJ databases">
        <authorList>
            <person name="Weinstock G."/>
            <person name="Sodergren E."/>
            <person name="Clifton S."/>
            <person name="Fulton L."/>
            <person name="Fulton B."/>
            <person name="Courtney L."/>
            <person name="Fronick C."/>
            <person name="Harrison M."/>
            <person name="Strong C."/>
            <person name="Farmer C."/>
            <person name="Delehaunty K."/>
            <person name="Markovic C."/>
            <person name="Hall O."/>
            <person name="Minx P."/>
            <person name="Tomlinson C."/>
            <person name="Mitreva M."/>
            <person name="Nelson J."/>
            <person name="Hou S."/>
            <person name="Wollam A."/>
            <person name="Pepin K.H."/>
            <person name="Johnson M."/>
            <person name="Bhonagiri V."/>
            <person name="Nash W.E."/>
            <person name="Suruliraj S."/>
            <person name="Warren W."/>
            <person name="Chinwalla A."/>
            <person name="Mardis E.R."/>
            <person name="Wilson R.K."/>
        </authorList>
    </citation>
    <scope>NUCLEOTIDE SEQUENCE [LARGE SCALE GENOMIC DNA]</scope>
    <source>
        <strain evidence="4">OS1</strain>
    </source>
</reference>
<evidence type="ECO:0000313" key="4">
    <source>
        <dbReference type="Proteomes" id="UP000005273"/>
    </source>
</evidence>
<dbReference type="PANTHER" id="PTHR30160">
    <property type="entry name" value="TETRAACYLDISACCHARIDE 4'-KINASE-RELATED"/>
    <property type="match status" value="1"/>
</dbReference>
<organism evidence="3 4">
    <name type="scientific">Acetomicrobium hydrogeniformans ATCC BAA-1850</name>
    <dbReference type="NCBI Taxonomy" id="592015"/>
    <lineage>
        <taxon>Bacteria</taxon>
        <taxon>Thermotogati</taxon>
        <taxon>Synergistota</taxon>
        <taxon>Synergistia</taxon>
        <taxon>Synergistales</taxon>
        <taxon>Acetomicrobiaceae</taxon>
        <taxon>Acetomicrobium</taxon>
    </lineage>
</organism>
<dbReference type="GO" id="GO:0005829">
    <property type="term" value="C:cytosol"/>
    <property type="evidence" value="ECO:0007669"/>
    <property type="project" value="TreeGrafter"/>
</dbReference>
<dbReference type="CDD" id="cd03789">
    <property type="entry name" value="GT9_LPS_heptosyltransferase"/>
    <property type="match status" value="1"/>
</dbReference>
<dbReference type="GO" id="GO:0009244">
    <property type="term" value="P:lipopolysaccharide core region biosynthetic process"/>
    <property type="evidence" value="ECO:0007669"/>
    <property type="project" value="TreeGrafter"/>
</dbReference>
<name>A0A0T5XC18_9BACT</name>
<dbReference type="Gene3D" id="3.40.50.2000">
    <property type="entry name" value="Glycogen Phosphorylase B"/>
    <property type="match status" value="2"/>
</dbReference>
<accession>A0A0T5XC18</accession>
<proteinExistence type="predicted"/>
<dbReference type="SUPFAM" id="SSF53756">
    <property type="entry name" value="UDP-Glycosyltransferase/glycogen phosphorylase"/>
    <property type="match status" value="1"/>
</dbReference>
<dbReference type="AlphaFoldDB" id="A0A0T5XC18"/>
<protein>
    <submittedName>
        <fullName evidence="3">Heptosyltransferase</fullName>
    </submittedName>
</protein>
<keyword evidence="2 3" id="KW-0808">Transferase</keyword>
<evidence type="ECO:0000256" key="1">
    <source>
        <dbReference type="ARBA" id="ARBA00022676"/>
    </source>
</evidence>
<dbReference type="Proteomes" id="UP000005273">
    <property type="component" value="Unassembled WGS sequence"/>
</dbReference>
<evidence type="ECO:0000313" key="3">
    <source>
        <dbReference type="EMBL" id="KRT35900.1"/>
    </source>
</evidence>